<gene>
    <name evidence="1" type="ORF">JX360_17485</name>
</gene>
<keyword evidence="2" id="KW-1185">Reference proteome</keyword>
<name>A0ABT0CFU7_THEVL</name>
<protein>
    <submittedName>
        <fullName evidence="1">Uncharacterized protein</fullName>
    </submittedName>
</protein>
<evidence type="ECO:0000313" key="2">
    <source>
        <dbReference type="Proteomes" id="UP000830835"/>
    </source>
</evidence>
<proteinExistence type="predicted"/>
<evidence type="ECO:0000313" key="1">
    <source>
        <dbReference type="EMBL" id="MCJ2544669.1"/>
    </source>
</evidence>
<reference evidence="1" key="1">
    <citation type="submission" date="2021-02" db="EMBL/GenBank/DDBJ databases">
        <title>The CRISPR/cas machinery reduction and long-range gene transfer in the hot spring cyanobacterium Synechococcus.</title>
        <authorList>
            <person name="Dvorak P."/>
            <person name="Jahodarova E."/>
            <person name="Hasler P."/>
            <person name="Poulickova A."/>
        </authorList>
    </citation>
    <scope>NUCLEOTIDE SEQUENCE</scope>
    <source>
        <strain evidence="1">Rupite</strain>
    </source>
</reference>
<dbReference type="RefSeq" id="WP_244353524.1">
    <property type="nucleotide sequence ID" value="NZ_JAFIRA010000118.1"/>
</dbReference>
<sequence>VHGFEWYLSLERWLPLHLFNLQNYRTARHPAICKQLLSVNQGYAYYQYYYSEAGKEEKVGTGTPARQTGQPRRRR</sequence>
<dbReference type="Proteomes" id="UP000830835">
    <property type="component" value="Unassembled WGS sequence"/>
</dbReference>
<comment type="caution">
    <text evidence="1">The sequence shown here is derived from an EMBL/GenBank/DDBJ whole genome shotgun (WGS) entry which is preliminary data.</text>
</comment>
<feature type="non-terminal residue" evidence="1">
    <location>
        <position position="1"/>
    </location>
</feature>
<accession>A0ABT0CFU7</accession>
<dbReference type="EMBL" id="JAFIRA010000118">
    <property type="protein sequence ID" value="MCJ2544669.1"/>
    <property type="molecule type" value="Genomic_DNA"/>
</dbReference>
<organism evidence="1 2">
    <name type="scientific">Thermostichus vulcanus str. 'Rupite'</name>
    <dbReference type="NCBI Taxonomy" id="2813851"/>
    <lineage>
        <taxon>Bacteria</taxon>
        <taxon>Bacillati</taxon>
        <taxon>Cyanobacteriota</taxon>
        <taxon>Cyanophyceae</taxon>
        <taxon>Thermostichales</taxon>
        <taxon>Thermostichaceae</taxon>
        <taxon>Thermostichus</taxon>
    </lineage>
</organism>